<evidence type="ECO:0000313" key="3">
    <source>
        <dbReference type="EMBL" id="TCS83271.1"/>
    </source>
</evidence>
<comment type="caution">
    <text evidence="3">The sequence shown here is derived from an EMBL/GenBank/DDBJ whole genome shotgun (WGS) entry which is preliminary data.</text>
</comment>
<keyword evidence="4" id="KW-1185">Reference proteome</keyword>
<evidence type="ECO:0000256" key="2">
    <source>
        <dbReference type="SAM" id="Phobius"/>
    </source>
</evidence>
<organism evidence="3 4">
    <name type="scientific">Tepidibacillus fermentans</name>
    <dbReference type="NCBI Taxonomy" id="1281767"/>
    <lineage>
        <taxon>Bacteria</taxon>
        <taxon>Bacillati</taxon>
        <taxon>Bacillota</taxon>
        <taxon>Bacilli</taxon>
        <taxon>Bacillales</taxon>
        <taxon>Bacillaceae</taxon>
        <taxon>Tepidibacillus</taxon>
    </lineage>
</organism>
<dbReference type="RefSeq" id="WP_132767650.1">
    <property type="nucleotide sequence ID" value="NZ_SMAB01000005.1"/>
</dbReference>
<proteinExistence type="predicted"/>
<protein>
    <submittedName>
        <fullName evidence="3">Uncharacterized protein</fullName>
    </submittedName>
</protein>
<evidence type="ECO:0000256" key="1">
    <source>
        <dbReference type="SAM" id="MobiDB-lite"/>
    </source>
</evidence>
<sequence length="146" mass="16372">MNRKDTAKKLQYLLIILLFLSTITVIVFGNIYFEQRNKNQAIAANIEPKTNGDQGRNKDQGSNEENSKSDVANLKLLESLVSESKQYGSARISVLGSSISEKSPIPKEKLWVSLLQNDLQTNVKGLEQLSYMLTDYDSLTTSEILE</sequence>
<gene>
    <name evidence="3" type="ORF">EDD72_1059</name>
</gene>
<evidence type="ECO:0000313" key="4">
    <source>
        <dbReference type="Proteomes" id="UP000295788"/>
    </source>
</evidence>
<feature type="compositionally biased region" description="Basic and acidic residues" evidence="1">
    <location>
        <begin position="55"/>
        <end position="68"/>
    </location>
</feature>
<keyword evidence="2" id="KW-0812">Transmembrane</keyword>
<accession>A0A4R3KJC5</accession>
<reference evidence="3 4" key="1">
    <citation type="submission" date="2019-03" db="EMBL/GenBank/DDBJ databases">
        <title>Genomic Encyclopedia of Type Strains, Phase IV (KMG-IV): sequencing the most valuable type-strain genomes for metagenomic binning, comparative biology and taxonomic classification.</title>
        <authorList>
            <person name="Goeker M."/>
        </authorList>
    </citation>
    <scope>NUCLEOTIDE SEQUENCE [LARGE SCALE GENOMIC DNA]</scope>
    <source>
        <strain evidence="3 4">DSM 23802</strain>
    </source>
</reference>
<dbReference type="AlphaFoldDB" id="A0A4R3KJC5"/>
<name>A0A4R3KJC5_9BACI</name>
<feature type="transmembrane region" description="Helical" evidence="2">
    <location>
        <begin position="12"/>
        <end position="33"/>
    </location>
</feature>
<dbReference type="EMBL" id="SMAB01000005">
    <property type="protein sequence ID" value="TCS83271.1"/>
    <property type="molecule type" value="Genomic_DNA"/>
</dbReference>
<keyword evidence="2" id="KW-1133">Transmembrane helix</keyword>
<keyword evidence="2" id="KW-0472">Membrane</keyword>
<feature type="region of interest" description="Disordered" evidence="1">
    <location>
        <begin position="44"/>
        <end position="70"/>
    </location>
</feature>
<dbReference type="Proteomes" id="UP000295788">
    <property type="component" value="Unassembled WGS sequence"/>
</dbReference>